<dbReference type="AlphaFoldDB" id="A0ABD5YQ73"/>
<feature type="transmembrane region" description="Helical" evidence="1">
    <location>
        <begin position="440"/>
        <end position="458"/>
    </location>
</feature>
<evidence type="ECO:0000313" key="2">
    <source>
        <dbReference type="EMBL" id="MFC7188535.1"/>
    </source>
</evidence>
<feature type="transmembrane region" description="Helical" evidence="1">
    <location>
        <begin position="366"/>
        <end position="385"/>
    </location>
</feature>
<dbReference type="RefSeq" id="WP_248903952.1">
    <property type="nucleotide sequence ID" value="NZ_CP109979.1"/>
</dbReference>
<dbReference type="GeneID" id="76198074"/>
<feature type="transmembrane region" description="Helical" evidence="1">
    <location>
        <begin position="12"/>
        <end position="32"/>
    </location>
</feature>
<feature type="transmembrane region" description="Helical" evidence="1">
    <location>
        <begin position="131"/>
        <end position="155"/>
    </location>
</feature>
<accession>A0ABD5YQ73</accession>
<feature type="transmembrane region" description="Helical" evidence="1">
    <location>
        <begin position="405"/>
        <end position="428"/>
    </location>
</feature>
<keyword evidence="1" id="KW-0812">Transmembrane</keyword>
<evidence type="ECO:0000313" key="3">
    <source>
        <dbReference type="Proteomes" id="UP001596417"/>
    </source>
</evidence>
<feature type="transmembrane region" description="Helical" evidence="1">
    <location>
        <begin position="276"/>
        <end position="299"/>
    </location>
</feature>
<name>A0ABD5YQ73_9EURY</name>
<protein>
    <submittedName>
        <fullName evidence="2">Uncharacterized protein</fullName>
    </submittedName>
</protein>
<dbReference type="EMBL" id="JBHTAX010000001">
    <property type="protein sequence ID" value="MFC7188535.1"/>
    <property type="molecule type" value="Genomic_DNA"/>
</dbReference>
<proteinExistence type="predicted"/>
<comment type="caution">
    <text evidence="2">The sequence shown here is derived from an EMBL/GenBank/DDBJ whole genome shotgun (WGS) entry which is preliminary data.</text>
</comment>
<reference evidence="2 3" key="1">
    <citation type="journal article" date="2019" name="Int. J. Syst. Evol. Microbiol.">
        <title>The Global Catalogue of Microorganisms (GCM) 10K type strain sequencing project: providing services to taxonomists for standard genome sequencing and annotation.</title>
        <authorList>
            <consortium name="The Broad Institute Genomics Platform"/>
            <consortium name="The Broad Institute Genome Sequencing Center for Infectious Disease"/>
            <person name="Wu L."/>
            <person name="Ma J."/>
        </authorList>
    </citation>
    <scope>NUCLEOTIDE SEQUENCE [LARGE SCALE GENOMIC DNA]</scope>
    <source>
        <strain evidence="2 3">RDMS1</strain>
    </source>
</reference>
<keyword evidence="1" id="KW-0472">Membrane</keyword>
<sequence>MVRAIPTIRSLVVSLLNVTSITAVGLIGVLIVTEPVVAHAGSLRLSQEPVSVPRWLVVSTGGGVVGASFLLTSLITDHETIRSINDWQQAVPTWETIRVVGVRAVQTLSVALLGLIVLSGLFGSPTPTSNFAILVVWAGWWAGYTMSVYLIGNTWPAVNPWRALASLFPQRRTRSYPRRLGVWPSVVGLLGLVWLEVSSPVAESPSVLAYVVLAYSFVTLAGTMAYGVNEWFMHVDPIARVFRWYGRVAPVQRTETGFEITLPSSTLTHGVYRQGAFVVALLWATTYDGLVATPSWNALARAIVGWGIPPVVVYAGTMIGGFVVFLLVYRTAALLARRTGQSYVAPRVIEERFVISLLPIAAGYHLAHYLGYFLSLLPALATVLIHPFNPPTPQVLVLPDWFGQLQLLFILCGHLFAVWVAHATAFELFSGRLQPIRSQYPLIVVMILYTVTSMWIVLQPYTTPI</sequence>
<keyword evidence="1" id="KW-1133">Transmembrane helix</keyword>
<feature type="transmembrane region" description="Helical" evidence="1">
    <location>
        <begin position="311"/>
        <end position="329"/>
    </location>
</feature>
<feature type="transmembrane region" description="Helical" evidence="1">
    <location>
        <begin position="176"/>
        <end position="195"/>
    </location>
</feature>
<feature type="transmembrane region" description="Helical" evidence="1">
    <location>
        <begin position="52"/>
        <end position="75"/>
    </location>
</feature>
<feature type="transmembrane region" description="Helical" evidence="1">
    <location>
        <begin position="207"/>
        <end position="228"/>
    </location>
</feature>
<organism evidence="2 3">
    <name type="scientific">Halocatena marina</name>
    <dbReference type="NCBI Taxonomy" id="2934937"/>
    <lineage>
        <taxon>Archaea</taxon>
        <taxon>Methanobacteriati</taxon>
        <taxon>Methanobacteriota</taxon>
        <taxon>Stenosarchaea group</taxon>
        <taxon>Halobacteria</taxon>
        <taxon>Halobacteriales</taxon>
        <taxon>Natronomonadaceae</taxon>
        <taxon>Halocatena</taxon>
    </lineage>
</organism>
<keyword evidence="3" id="KW-1185">Reference proteome</keyword>
<gene>
    <name evidence="2" type="ORF">ACFQL7_00795</name>
</gene>
<dbReference type="Proteomes" id="UP001596417">
    <property type="component" value="Unassembled WGS sequence"/>
</dbReference>
<evidence type="ECO:0000256" key="1">
    <source>
        <dbReference type="SAM" id="Phobius"/>
    </source>
</evidence>
<feature type="transmembrane region" description="Helical" evidence="1">
    <location>
        <begin position="96"/>
        <end position="119"/>
    </location>
</feature>